<keyword evidence="3" id="KW-1185">Reference proteome</keyword>
<evidence type="ECO:0000313" key="2">
    <source>
        <dbReference type="EnsemblPlants" id="ONIVA08G05080.3"/>
    </source>
</evidence>
<sequence length="72" mass="7914">MEGLGERRKDSRLLLPRRWGFGPWADAAERERPPARRPRAAEAGGTAGGGDHEAVGLLKNDGHIVRKMQTAR</sequence>
<organism evidence="2">
    <name type="scientific">Oryza nivara</name>
    <name type="common">Indian wild rice</name>
    <name type="synonym">Oryza sativa f. spontanea</name>
    <dbReference type="NCBI Taxonomy" id="4536"/>
    <lineage>
        <taxon>Eukaryota</taxon>
        <taxon>Viridiplantae</taxon>
        <taxon>Streptophyta</taxon>
        <taxon>Embryophyta</taxon>
        <taxon>Tracheophyta</taxon>
        <taxon>Spermatophyta</taxon>
        <taxon>Magnoliopsida</taxon>
        <taxon>Liliopsida</taxon>
        <taxon>Poales</taxon>
        <taxon>Poaceae</taxon>
        <taxon>BOP clade</taxon>
        <taxon>Oryzoideae</taxon>
        <taxon>Oryzeae</taxon>
        <taxon>Oryzinae</taxon>
        <taxon>Oryza</taxon>
    </lineage>
</organism>
<proteinExistence type="predicted"/>
<evidence type="ECO:0000256" key="1">
    <source>
        <dbReference type="SAM" id="MobiDB-lite"/>
    </source>
</evidence>
<name>A0A0E0I7Z4_ORYNI</name>
<feature type="region of interest" description="Disordered" evidence="1">
    <location>
        <begin position="23"/>
        <end position="72"/>
    </location>
</feature>
<evidence type="ECO:0000313" key="3">
    <source>
        <dbReference type="Proteomes" id="UP000006591"/>
    </source>
</evidence>
<protein>
    <submittedName>
        <fullName evidence="2">Uncharacterized protein</fullName>
    </submittedName>
</protein>
<dbReference type="Gramene" id="ONIVA08G05080.3">
    <property type="protein sequence ID" value="ONIVA08G05080.3"/>
    <property type="gene ID" value="ONIVA08G05080"/>
</dbReference>
<dbReference type="HOGENOM" id="CLU_2726560_0_0_1"/>
<dbReference type="AlphaFoldDB" id="A0A0E0I7Z4"/>
<reference evidence="2" key="1">
    <citation type="submission" date="2015-04" db="UniProtKB">
        <authorList>
            <consortium name="EnsemblPlants"/>
        </authorList>
    </citation>
    <scope>IDENTIFICATION</scope>
    <source>
        <strain evidence="2">SL10</strain>
    </source>
</reference>
<dbReference type="EnsemblPlants" id="ONIVA08G05080.3">
    <property type="protein sequence ID" value="ONIVA08G05080.3"/>
    <property type="gene ID" value="ONIVA08G05080"/>
</dbReference>
<feature type="compositionally biased region" description="Basic and acidic residues" evidence="1">
    <location>
        <begin position="50"/>
        <end position="64"/>
    </location>
</feature>
<accession>A0A0E0I7Z4</accession>
<dbReference type="Proteomes" id="UP000006591">
    <property type="component" value="Chromosome 8"/>
</dbReference>
<reference evidence="2" key="2">
    <citation type="submission" date="2018-04" db="EMBL/GenBank/DDBJ databases">
        <title>OnivRS2 (Oryza nivara Reference Sequence Version 2).</title>
        <authorList>
            <person name="Zhang J."/>
            <person name="Kudrna D."/>
            <person name="Lee S."/>
            <person name="Talag J."/>
            <person name="Rajasekar S."/>
            <person name="Welchert J."/>
            <person name="Hsing Y.-I."/>
            <person name="Wing R.A."/>
        </authorList>
    </citation>
    <scope>NUCLEOTIDE SEQUENCE [LARGE SCALE GENOMIC DNA]</scope>
    <source>
        <strain evidence="2">SL10</strain>
    </source>
</reference>